<comment type="caution">
    <text evidence="1">The sequence shown here is derived from an EMBL/GenBank/DDBJ whole genome shotgun (WGS) entry which is preliminary data.</text>
</comment>
<name>A0A841QHK2_9PROT</name>
<accession>A0A841QHK2</accession>
<gene>
    <name evidence="1" type="ORF">HNR55_003198</name>
</gene>
<proteinExistence type="predicted"/>
<sequence>MTAFAAYWLALKTGLATLRSAHRTYWRVHNADH</sequence>
<evidence type="ECO:0000313" key="2">
    <source>
        <dbReference type="Proteomes" id="UP000578000"/>
    </source>
</evidence>
<dbReference type="AlphaFoldDB" id="A0A841QHK2"/>
<reference evidence="1 2" key="1">
    <citation type="submission" date="2020-08" db="EMBL/GenBank/DDBJ databases">
        <title>Genomic Encyclopedia of Type Strains, Phase IV (KMG-IV): sequencing the most valuable type-strain genomes for metagenomic binning, comparative biology and taxonomic classification.</title>
        <authorList>
            <person name="Goeker M."/>
        </authorList>
    </citation>
    <scope>NUCLEOTIDE SEQUENCE [LARGE SCALE GENOMIC DNA]</scope>
    <source>
        <strain evidence="1 2">DSM 4491</strain>
    </source>
</reference>
<evidence type="ECO:0000313" key="1">
    <source>
        <dbReference type="EMBL" id="MBB6458589.1"/>
    </source>
</evidence>
<dbReference type="Proteomes" id="UP000578000">
    <property type="component" value="Unassembled WGS sequence"/>
</dbReference>
<keyword evidence="2" id="KW-1185">Reference proteome</keyword>
<organism evidence="1 2">
    <name type="scientific">Acetobacter lovaniensis</name>
    <dbReference type="NCBI Taxonomy" id="104100"/>
    <lineage>
        <taxon>Bacteria</taxon>
        <taxon>Pseudomonadati</taxon>
        <taxon>Pseudomonadota</taxon>
        <taxon>Alphaproteobacteria</taxon>
        <taxon>Acetobacterales</taxon>
        <taxon>Acetobacteraceae</taxon>
        <taxon>Acetobacter</taxon>
    </lineage>
</organism>
<dbReference type="EMBL" id="JACHIE010000023">
    <property type="protein sequence ID" value="MBB6458589.1"/>
    <property type="molecule type" value="Genomic_DNA"/>
</dbReference>
<protein>
    <submittedName>
        <fullName evidence="1">Uncharacterized protein</fullName>
    </submittedName>
</protein>